<dbReference type="InterPro" id="IPR011008">
    <property type="entry name" value="Dimeric_a/b-barrel"/>
</dbReference>
<dbReference type="SUPFAM" id="SSF54909">
    <property type="entry name" value="Dimeric alpha+beta barrel"/>
    <property type="match status" value="1"/>
</dbReference>
<dbReference type="GO" id="GO:0004497">
    <property type="term" value="F:monooxygenase activity"/>
    <property type="evidence" value="ECO:0007669"/>
    <property type="project" value="UniProtKB-KW"/>
</dbReference>
<dbReference type="Pfam" id="PF03992">
    <property type="entry name" value="ABM"/>
    <property type="match status" value="1"/>
</dbReference>
<dbReference type="PANTHER" id="PTHR33336">
    <property type="entry name" value="QUINOL MONOOXYGENASE YGIN-RELATED"/>
    <property type="match status" value="1"/>
</dbReference>
<dbReference type="Gene3D" id="3.30.70.100">
    <property type="match status" value="1"/>
</dbReference>
<organism evidence="2">
    <name type="scientific">Pluralibacter gergoviae</name>
    <name type="common">Enterobacter gergoviae</name>
    <dbReference type="NCBI Taxonomy" id="61647"/>
    <lineage>
        <taxon>Bacteria</taxon>
        <taxon>Pseudomonadati</taxon>
        <taxon>Pseudomonadota</taxon>
        <taxon>Gammaproteobacteria</taxon>
        <taxon>Enterobacterales</taxon>
        <taxon>Enterobacteriaceae</taxon>
        <taxon>Pluralibacter</taxon>
    </lineage>
</organism>
<feature type="domain" description="ABM" evidence="1">
    <location>
        <begin position="6"/>
        <end position="73"/>
    </location>
</feature>
<dbReference type="InterPro" id="IPR007138">
    <property type="entry name" value="ABM_dom"/>
</dbReference>
<comment type="caution">
    <text evidence="2">The sequence shown here is derived from an EMBL/GenBank/DDBJ whole genome shotgun (WGS) entry which is preliminary data.</text>
</comment>
<evidence type="ECO:0000259" key="1">
    <source>
        <dbReference type="Pfam" id="PF03992"/>
    </source>
</evidence>
<dbReference type="PANTHER" id="PTHR33336:SF15">
    <property type="entry name" value="ABM DOMAIN-CONTAINING PROTEIN"/>
    <property type="match status" value="1"/>
</dbReference>
<dbReference type="EMBL" id="ABLOKC030000011">
    <property type="protein sequence ID" value="EML1471662.1"/>
    <property type="molecule type" value="Genomic_DNA"/>
</dbReference>
<dbReference type="AlphaFoldDB" id="A0AAI9GJT5"/>
<name>A0AAI9GJT5_PLUGE</name>
<keyword evidence="2" id="KW-0503">Monooxygenase</keyword>
<dbReference type="RefSeq" id="WP_048287870.1">
    <property type="nucleotide sequence ID" value="NZ_CACVCI010000001.1"/>
</dbReference>
<dbReference type="InterPro" id="IPR050744">
    <property type="entry name" value="AI-2_Isomerase_LsrG"/>
</dbReference>
<accession>A0AAI9GJT5</accession>
<evidence type="ECO:0000313" key="2">
    <source>
        <dbReference type="EMBL" id="EML1471662.1"/>
    </source>
</evidence>
<sequence length="91" mass="10455">MRKNILAELTLSEETLSSITPLINELATQSRSDKGCIRYEVFKKMSSIVIIEVWVDDAALEEHKTKKHFTDLVKFIETNDVELTISELLPF</sequence>
<proteinExistence type="predicted"/>
<gene>
    <name evidence="2" type="ORF">QEG54_002396</name>
</gene>
<protein>
    <submittedName>
        <fullName evidence="2">Antibiotic biosynthesis monooxygenase</fullName>
    </submittedName>
</protein>
<reference evidence="2" key="1">
    <citation type="submission" date="2024-02" db="EMBL/GenBank/DDBJ databases">
        <authorList>
            <consortium name="Clinical and Environmental Microbiology Branch: Whole genome sequencing antimicrobial resistance pathogens in the healthcare setting"/>
        </authorList>
    </citation>
    <scope>NUCLEOTIDE SEQUENCE</scope>
    <source>
        <strain evidence="2">2021DK-00143</strain>
    </source>
</reference>
<keyword evidence="2" id="KW-0560">Oxidoreductase</keyword>